<reference evidence="7" key="2">
    <citation type="submission" date="2021-09" db="EMBL/GenBank/DDBJ databases">
        <authorList>
            <person name="Jia N."/>
            <person name="Wang J."/>
            <person name="Shi W."/>
            <person name="Du L."/>
            <person name="Sun Y."/>
            <person name="Zhan W."/>
            <person name="Jiang J."/>
            <person name="Wang Q."/>
            <person name="Zhang B."/>
            <person name="Ji P."/>
            <person name="Sakyi L.B."/>
            <person name="Cui X."/>
            <person name="Yuan T."/>
            <person name="Jiang B."/>
            <person name="Yang W."/>
            <person name="Lam T.T.-Y."/>
            <person name="Chang Q."/>
            <person name="Ding S."/>
            <person name="Wang X."/>
            <person name="Zhu J."/>
            <person name="Ruan X."/>
            <person name="Zhao L."/>
            <person name="Wei J."/>
            <person name="Que T."/>
            <person name="Du C."/>
            <person name="Cheng J."/>
            <person name="Dai P."/>
            <person name="Han X."/>
            <person name="Huang E."/>
            <person name="Gao Y."/>
            <person name="Liu J."/>
            <person name="Shao H."/>
            <person name="Ye R."/>
            <person name="Li L."/>
            <person name="Wei W."/>
            <person name="Wang X."/>
            <person name="Wang C."/>
            <person name="Huo Q."/>
            <person name="Li W."/>
            <person name="Guo W."/>
            <person name="Chen H."/>
            <person name="Chen S."/>
            <person name="Zhou L."/>
            <person name="Zhou L."/>
            <person name="Ni X."/>
            <person name="Tian J."/>
            <person name="Zhou Y."/>
            <person name="Sheng Y."/>
            <person name="Liu T."/>
            <person name="Pan Y."/>
            <person name="Xia L."/>
            <person name="Li J."/>
            <person name="Zhao F."/>
            <person name="Cao W."/>
        </authorList>
    </citation>
    <scope>NUCLEOTIDE SEQUENCE</scope>
    <source>
        <strain evidence="7">Rsan-2018</strain>
        <tissue evidence="7">Larvae</tissue>
    </source>
</reference>
<evidence type="ECO:0000256" key="3">
    <source>
        <dbReference type="ARBA" id="ARBA00022833"/>
    </source>
</evidence>
<comment type="caution">
    <text evidence="7">The sequence shown here is derived from an EMBL/GenBank/DDBJ whole genome shotgun (WGS) entry which is preliminary data.</text>
</comment>
<keyword evidence="3" id="KW-0862">Zinc</keyword>
<evidence type="ECO:0000256" key="1">
    <source>
        <dbReference type="ARBA" id="ARBA00022723"/>
    </source>
</evidence>
<organism evidence="7 8">
    <name type="scientific">Rhipicephalus sanguineus</name>
    <name type="common">Brown dog tick</name>
    <name type="synonym">Ixodes sanguineus</name>
    <dbReference type="NCBI Taxonomy" id="34632"/>
    <lineage>
        <taxon>Eukaryota</taxon>
        <taxon>Metazoa</taxon>
        <taxon>Ecdysozoa</taxon>
        <taxon>Arthropoda</taxon>
        <taxon>Chelicerata</taxon>
        <taxon>Arachnida</taxon>
        <taxon>Acari</taxon>
        <taxon>Parasitiformes</taxon>
        <taxon>Ixodida</taxon>
        <taxon>Ixodoidea</taxon>
        <taxon>Ixodidae</taxon>
        <taxon>Rhipicephalinae</taxon>
        <taxon>Rhipicephalus</taxon>
        <taxon>Rhipicephalus</taxon>
    </lineage>
</organism>
<feature type="domain" description="THAP-type" evidence="6">
    <location>
        <begin position="72"/>
        <end position="170"/>
    </location>
</feature>
<evidence type="ECO:0000313" key="7">
    <source>
        <dbReference type="EMBL" id="KAH7944552.1"/>
    </source>
</evidence>
<dbReference type="Proteomes" id="UP000821837">
    <property type="component" value="Unassembled WGS sequence"/>
</dbReference>
<dbReference type="EMBL" id="JABSTV010001253">
    <property type="protein sequence ID" value="KAH7944552.1"/>
    <property type="molecule type" value="Genomic_DNA"/>
</dbReference>
<keyword evidence="4 5" id="KW-0238">DNA-binding</keyword>
<dbReference type="AlphaFoldDB" id="A0A9D4PLT6"/>
<dbReference type="Pfam" id="PF05485">
    <property type="entry name" value="THAP"/>
    <property type="match status" value="1"/>
</dbReference>
<dbReference type="GO" id="GO:0008270">
    <property type="term" value="F:zinc ion binding"/>
    <property type="evidence" value="ECO:0007669"/>
    <property type="project" value="UniProtKB-KW"/>
</dbReference>
<keyword evidence="2 5" id="KW-0863">Zinc-finger</keyword>
<evidence type="ECO:0000313" key="8">
    <source>
        <dbReference type="Proteomes" id="UP000821837"/>
    </source>
</evidence>
<dbReference type="VEuPathDB" id="VectorBase:RSAN_056515"/>
<name>A0A9D4PLT6_RHISA</name>
<dbReference type="InterPro" id="IPR006612">
    <property type="entry name" value="THAP_Znf"/>
</dbReference>
<evidence type="ECO:0000256" key="2">
    <source>
        <dbReference type="ARBA" id="ARBA00022771"/>
    </source>
</evidence>
<gene>
    <name evidence="7" type="ORF">HPB52_021369</name>
</gene>
<evidence type="ECO:0000259" key="6">
    <source>
        <dbReference type="PROSITE" id="PS50950"/>
    </source>
</evidence>
<evidence type="ECO:0000256" key="4">
    <source>
        <dbReference type="ARBA" id="ARBA00023125"/>
    </source>
</evidence>
<proteinExistence type="predicted"/>
<evidence type="ECO:0000256" key="5">
    <source>
        <dbReference type="PROSITE-ProRule" id="PRU00309"/>
    </source>
</evidence>
<reference evidence="7" key="1">
    <citation type="journal article" date="2020" name="Cell">
        <title>Large-Scale Comparative Analyses of Tick Genomes Elucidate Their Genetic Diversity and Vector Capacities.</title>
        <authorList>
            <consortium name="Tick Genome and Microbiome Consortium (TIGMIC)"/>
            <person name="Jia N."/>
            <person name="Wang J."/>
            <person name="Shi W."/>
            <person name="Du L."/>
            <person name="Sun Y."/>
            <person name="Zhan W."/>
            <person name="Jiang J.F."/>
            <person name="Wang Q."/>
            <person name="Zhang B."/>
            <person name="Ji P."/>
            <person name="Bell-Sakyi L."/>
            <person name="Cui X.M."/>
            <person name="Yuan T.T."/>
            <person name="Jiang B.G."/>
            <person name="Yang W.F."/>
            <person name="Lam T.T."/>
            <person name="Chang Q.C."/>
            <person name="Ding S.J."/>
            <person name="Wang X.J."/>
            <person name="Zhu J.G."/>
            <person name="Ruan X.D."/>
            <person name="Zhao L."/>
            <person name="Wei J.T."/>
            <person name="Ye R.Z."/>
            <person name="Que T.C."/>
            <person name="Du C.H."/>
            <person name="Zhou Y.H."/>
            <person name="Cheng J.X."/>
            <person name="Dai P.F."/>
            <person name="Guo W.B."/>
            <person name="Han X.H."/>
            <person name="Huang E.J."/>
            <person name="Li L.F."/>
            <person name="Wei W."/>
            <person name="Gao Y.C."/>
            <person name="Liu J.Z."/>
            <person name="Shao H.Z."/>
            <person name="Wang X."/>
            <person name="Wang C.C."/>
            <person name="Yang T.C."/>
            <person name="Huo Q.B."/>
            <person name="Li W."/>
            <person name="Chen H.Y."/>
            <person name="Chen S.E."/>
            <person name="Zhou L.G."/>
            <person name="Ni X.B."/>
            <person name="Tian J.H."/>
            <person name="Sheng Y."/>
            <person name="Liu T."/>
            <person name="Pan Y.S."/>
            <person name="Xia L.Y."/>
            <person name="Li J."/>
            <person name="Zhao F."/>
            <person name="Cao W.C."/>
        </authorList>
    </citation>
    <scope>NUCLEOTIDE SEQUENCE</scope>
    <source>
        <strain evidence="7">Rsan-2018</strain>
    </source>
</reference>
<dbReference type="PROSITE" id="PS50950">
    <property type="entry name" value="ZF_THAP"/>
    <property type="match status" value="1"/>
</dbReference>
<keyword evidence="1" id="KW-0479">Metal-binding</keyword>
<protein>
    <recommendedName>
        <fullName evidence="6">THAP-type domain-containing protein</fullName>
    </recommendedName>
</protein>
<sequence>MGQSRTPLSARRCEREAEPLERFSSRQGLFSYERKHKLFQVLETVAIMEDLRSQRLFGPLSGLNAYLVAGVLGIKSPKPGCTNGPRRRLKGSGSVNPTVSFHVVPRDEPRRSQWLNAVPIIRRQKKEPEKPMLSSLHFSPSGYVCNPALGKALGVPKSGVLSRSAVPSSHFRHRCPCRSKPASR</sequence>
<keyword evidence="8" id="KW-1185">Reference proteome</keyword>
<accession>A0A9D4PLT6</accession>
<dbReference type="GO" id="GO:0003677">
    <property type="term" value="F:DNA binding"/>
    <property type="evidence" value="ECO:0007669"/>
    <property type="project" value="UniProtKB-UniRule"/>
</dbReference>